<feature type="transmembrane region" description="Helical" evidence="19">
    <location>
        <begin position="208"/>
        <end position="225"/>
    </location>
</feature>
<evidence type="ECO:0000256" key="18">
    <source>
        <dbReference type="ARBA" id="ARBA00049504"/>
    </source>
</evidence>
<feature type="transmembrane region" description="Helical" evidence="19">
    <location>
        <begin position="114"/>
        <end position="137"/>
    </location>
</feature>
<comment type="subcellular location">
    <subcellularLocation>
        <location evidence="2 19">Cell membrane</location>
        <topology evidence="2 19">Multi-pass membrane protein</topology>
    </subcellularLocation>
</comment>
<dbReference type="RefSeq" id="WP_341398694.1">
    <property type="nucleotide sequence ID" value="NZ_JBBUTI010000005.1"/>
</dbReference>
<dbReference type="PANTHER" id="PTHR34148:SF1">
    <property type="entry name" value="ADENOSYLCOBINAMIDE-GDP RIBAZOLETRANSFERASE"/>
    <property type="match status" value="1"/>
</dbReference>
<keyword evidence="8 19" id="KW-0169">Cobalamin biosynthesis</keyword>
<evidence type="ECO:0000256" key="16">
    <source>
        <dbReference type="ARBA" id="ARBA00032853"/>
    </source>
</evidence>
<evidence type="ECO:0000256" key="8">
    <source>
        <dbReference type="ARBA" id="ARBA00022573"/>
    </source>
</evidence>
<evidence type="ECO:0000256" key="2">
    <source>
        <dbReference type="ARBA" id="ARBA00004651"/>
    </source>
</evidence>
<dbReference type="EMBL" id="JBBUTI010000005">
    <property type="protein sequence ID" value="MEK8046406.1"/>
    <property type="molecule type" value="Genomic_DNA"/>
</dbReference>
<keyword evidence="11 19" id="KW-0460">Magnesium</keyword>
<comment type="catalytic activity">
    <reaction evidence="18 19">
        <text>alpha-ribazole 5'-phosphate + adenosylcob(III)inamide-GDP = adenosylcob(III)alamin 5'-phosphate + GMP + H(+)</text>
        <dbReference type="Rhea" id="RHEA:23560"/>
        <dbReference type="ChEBI" id="CHEBI:15378"/>
        <dbReference type="ChEBI" id="CHEBI:57918"/>
        <dbReference type="ChEBI" id="CHEBI:58115"/>
        <dbReference type="ChEBI" id="CHEBI:60487"/>
        <dbReference type="ChEBI" id="CHEBI:60493"/>
        <dbReference type="EC" id="2.7.8.26"/>
    </reaction>
</comment>
<name>A0ABU9C3F6_9BURK</name>
<comment type="pathway">
    <text evidence="3 19">Cofactor biosynthesis; adenosylcobalamin biosynthesis; adenosylcobalamin from cob(II)yrinate a,c-diamide: step 7/7.</text>
</comment>
<evidence type="ECO:0000256" key="7">
    <source>
        <dbReference type="ARBA" id="ARBA00022475"/>
    </source>
</evidence>
<organism evidence="20 21">
    <name type="scientific">Ideonella margarita</name>
    <dbReference type="NCBI Taxonomy" id="2984191"/>
    <lineage>
        <taxon>Bacteria</taxon>
        <taxon>Pseudomonadati</taxon>
        <taxon>Pseudomonadota</taxon>
        <taxon>Betaproteobacteria</taxon>
        <taxon>Burkholderiales</taxon>
        <taxon>Sphaerotilaceae</taxon>
        <taxon>Ideonella</taxon>
    </lineage>
</organism>
<dbReference type="Proteomes" id="UP001379945">
    <property type="component" value="Unassembled WGS sequence"/>
</dbReference>
<comment type="function">
    <text evidence="14 19">Joins adenosylcobinamide-GDP and alpha-ribazole to generate adenosylcobalamin (Ado-cobalamin). Also synthesizes adenosylcobalamin 5'-phosphate from adenosylcobinamide-GDP and alpha-ribazole 5'-phosphate.</text>
</comment>
<accession>A0ABU9C3F6</accession>
<evidence type="ECO:0000256" key="5">
    <source>
        <dbReference type="ARBA" id="ARBA00013200"/>
    </source>
</evidence>
<evidence type="ECO:0000256" key="19">
    <source>
        <dbReference type="HAMAP-Rule" id="MF_00719"/>
    </source>
</evidence>
<comment type="caution">
    <text evidence="20">The sequence shown here is derived from an EMBL/GenBank/DDBJ whole genome shotgun (WGS) entry which is preliminary data.</text>
</comment>
<proteinExistence type="inferred from homology"/>
<keyword evidence="13 19" id="KW-0472">Membrane</keyword>
<keyword evidence="9 19" id="KW-0808">Transferase</keyword>
<evidence type="ECO:0000256" key="1">
    <source>
        <dbReference type="ARBA" id="ARBA00001946"/>
    </source>
</evidence>
<dbReference type="GO" id="GO:0051073">
    <property type="term" value="F:adenosylcobinamide-GDP ribazoletransferase activity"/>
    <property type="evidence" value="ECO:0007669"/>
    <property type="project" value="UniProtKB-EC"/>
</dbReference>
<comment type="similarity">
    <text evidence="4 19">Belongs to the CobS family.</text>
</comment>
<evidence type="ECO:0000256" key="3">
    <source>
        <dbReference type="ARBA" id="ARBA00004663"/>
    </source>
</evidence>
<evidence type="ECO:0000256" key="9">
    <source>
        <dbReference type="ARBA" id="ARBA00022679"/>
    </source>
</evidence>
<reference evidence="20 21" key="1">
    <citation type="submission" date="2024-04" db="EMBL/GenBank/DDBJ databases">
        <title>Novel species of the genus Ideonella isolated from streams.</title>
        <authorList>
            <person name="Lu H."/>
        </authorList>
    </citation>
    <scope>NUCLEOTIDE SEQUENCE [LARGE SCALE GENOMIC DNA]</scope>
    <source>
        <strain evidence="20 21">LYT19W</strain>
    </source>
</reference>
<feature type="transmembrane region" description="Helical" evidence="19">
    <location>
        <begin position="143"/>
        <end position="168"/>
    </location>
</feature>
<evidence type="ECO:0000313" key="20">
    <source>
        <dbReference type="EMBL" id="MEK8046406.1"/>
    </source>
</evidence>
<protein>
    <recommendedName>
        <fullName evidence="6 19">Adenosylcobinamide-GDP ribazoletransferase</fullName>
        <ecNumber evidence="5 19">2.7.8.26</ecNumber>
    </recommendedName>
    <alternativeName>
        <fullName evidence="16 19">Cobalamin synthase</fullName>
    </alternativeName>
    <alternativeName>
        <fullName evidence="15 19">Cobalamin-5'-phosphate synthase</fullName>
    </alternativeName>
</protein>
<sequence>MIGLLKEELRLFFTALQFFTRVPVPMWVGWSPDQLNRSARHFPTVGWLAGGVSAGVLLAAMQVWPAAVAVLLAMAAGVMLTGAFHEDGFADSCDGFGGGYTPERVMAIMKDSRVGSYATVGVVLMLALKFQLLLALVPQGAVVLLGVIIASHTLSRWAALCVMATLPYVRDDDSSKSKPIAQGIARGPMLAATLVAAAPVWWVGGQLWWAPPAVLATAWLAGRFFKRRIGGYVGDALGATQQLAEVVVLLVAVAEVRGPSWI</sequence>
<gene>
    <name evidence="19" type="primary">cobS</name>
    <name evidence="20" type="ORF">AACH00_08630</name>
</gene>
<evidence type="ECO:0000256" key="6">
    <source>
        <dbReference type="ARBA" id="ARBA00015850"/>
    </source>
</evidence>
<keyword evidence="12 19" id="KW-1133">Transmembrane helix</keyword>
<dbReference type="PANTHER" id="PTHR34148">
    <property type="entry name" value="ADENOSYLCOBINAMIDE-GDP RIBAZOLETRANSFERASE"/>
    <property type="match status" value="1"/>
</dbReference>
<evidence type="ECO:0000313" key="21">
    <source>
        <dbReference type="Proteomes" id="UP001379945"/>
    </source>
</evidence>
<evidence type="ECO:0000256" key="17">
    <source>
        <dbReference type="ARBA" id="ARBA00048623"/>
    </source>
</evidence>
<evidence type="ECO:0000256" key="13">
    <source>
        <dbReference type="ARBA" id="ARBA00023136"/>
    </source>
</evidence>
<dbReference type="HAMAP" id="MF_00719">
    <property type="entry name" value="CobS"/>
    <property type="match status" value="1"/>
</dbReference>
<evidence type="ECO:0000256" key="4">
    <source>
        <dbReference type="ARBA" id="ARBA00010561"/>
    </source>
</evidence>
<evidence type="ECO:0000256" key="11">
    <source>
        <dbReference type="ARBA" id="ARBA00022842"/>
    </source>
</evidence>
<keyword evidence="10 19" id="KW-0812">Transmembrane</keyword>
<feature type="transmembrane region" description="Helical" evidence="19">
    <location>
        <begin position="42"/>
        <end position="60"/>
    </location>
</feature>
<dbReference type="NCBIfam" id="NF001277">
    <property type="entry name" value="PRK00235.1-3"/>
    <property type="match status" value="1"/>
</dbReference>
<evidence type="ECO:0000256" key="15">
    <source>
        <dbReference type="ARBA" id="ARBA00032605"/>
    </source>
</evidence>
<evidence type="ECO:0000256" key="12">
    <source>
        <dbReference type="ARBA" id="ARBA00022989"/>
    </source>
</evidence>
<comment type="catalytic activity">
    <reaction evidence="17 19">
        <text>alpha-ribazole + adenosylcob(III)inamide-GDP = adenosylcob(III)alamin + GMP + H(+)</text>
        <dbReference type="Rhea" id="RHEA:16049"/>
        <dbReference type="ChEBI" id="CHEBI:10329"/>
        <dbReference type="ChEBI" id="CHEBI:15378"/>
        <dbReference type="ChEBI" id="CHEBI:18408"/>
        <dbReference type="ChEBI" id="CHEBI:58115"/>
        <dbReference type="ChEBI" id="CHEBI:60487"/>
        <dbReference type="EC" id="2.7.8.26"/>
    </reaction>
</comment>
<dbReference type="EC" id="2.7.8.26" evidence="5 19"/>
<evidence type="ECO:0000256" key="10">
    <source>
        <dbReference type="ARBA" id="ARBA00022692"/>
    </source>
</evidence>
<feature type="transmembrane region" description="Helical" evidence="19">
    <location>
        <begin position="66"/>
        <end position="84"/>
    </location>
</feature>
<keyword evidence="7 19" id="KW-1003">Cell membrane</keyword>
<dbReference type="InterPro" id="IPR003805">
    <property type="entry name" value="CobS"/>
</dbReference>
<keyword evidence="21" id="KW-1185">Reference proteome</keyword>
<dbReference type="Pfam" id="PF02654">
    <property type="entry name" value="CobS"/>
    <property type="match status" value="1"/>
</dbReference>
<evidence type="ECO:0000256" key="14">
    <source>
        <dbReference type="ARBA" id="ARBA00025228"/>
    </source>
</evidence>
<feature type="transmembrane region" description="Helical" evidence="19">
    <location>
        <begin position="12"/>
        <end position="30"/>
    </location>
</feature>
<comment type="cofactor">
    <cofactor evidence="1 19">
        <name>Mg(2+)</name>
        <dbReference type="ChEBI" id="CHEBI:18420"/>
    </cofactor>
</comment>